<dbReference type="SFLD" id="SFLDS00029">
    <property type="entry name" value="Radical_SAM"/>
    <property type="match status" value="1"/>
</dbReference>
<dbReference type="EC" id="1.3.98.3" evidence="7"/>
<keyword evidence="4" id="KW-0408">Iron</keyword>
<dbReference type="GO" id="GO:0006779">
    <property type="term" value="P:porphyrin-containing compound biosynthetic process"/>
    <property type="evidence" value="ECO:0007669"/>
    <property type="project" value="TreeGrafter"/>
</dbReference>
<gene>
    <name evidence="7" type="ORF">HNQ59_000109</name>
</gene>
<evidence type="ECO:0000256" key="3">
    <source>
        <dbReference type="ARBA" id="ARBA00022723"/>
    </source>
</evidence>
<dbReference type="InterPro" id="IPR013785">
    <property type="entry name" value="Aldolase_TIM"/>
</dbReference>
<evidence type="ECO:0000256" key="4">
    <source>
        <dbReference type="ARBA" id="ARBA00023004"/>
    </source>
</evidence>
<keyword evidence="2" id="KW-0949">S-adenosyl-L-methionine</keyword>
<evidence type="ECO:0000259" key="6">
    <source>
        <dbReference type="PROSITE" id="PS51918"/>
    </source>
</evidence>
<evidence type="ECO:0000256" key="2">
    <source>
        <dbReference type="ARBA" id="ARBA00022691"/>
    </source>
</evidence>
<dbReference type="Pfam" id="PF04055">
    <property type="entry name" value="Radical_SAM"/>
    <property type="match status" value="1"/>
</dbReference>
<dbReference type="InterPro" id="IPR034505">
    <property type="entry name" value="Coproporphyrinogen-III_oxidase"/>
</dbReference>
<dbReference type="InterPro" id="IPR006638">
    <property type="entry name" value="Elp3/MiaA/NifB-like_rSAM"/>
</dbReference>
<dbReference type="InterPro" id="IPR007197">
    <property type="entry name" value="rSAM"/>
</dbReference>
<comment type="cofactor">
    <cofactor evidence="1">
        <name>[4Fe-4S] cluster</name>
        <dbReference type="ChEBI" id="CHEBI:49883"/>
    </cofactor>
</comment>
<dbReference type="InterPro" id="IPR058240">
    <property type="entry name" value="rSAM_sf"/>
</dbReference>
<reference evidence="7 8" key="1">
    <citation type="submission" date="2020-08" db="EMBL/GenBank/DDBJ databases">
        <title>Genomic Encyclopedia of Type Strains, Phase IV (KMG-IV): sequencing the most valuable type-strain genomes for metagenomic binning, comparative biology and taxonomic classification.</title>
        <authorList>
            <person name="Goeker M."/>
        </authorList>
    </citation>
    <scope>NUCLEOTIDE SEQUENCE [LARGE SCALE GENOMIC DNA]</scope>
    <source>
        <strain evidence="7 8">DSM 27165</strain>
    </source>
</reference>
<protein>
    <submittedName>
        <fullName evidence="7">Oxygen-independent coproporphyrinogen-3 oxidase</fullName>
        <ecNumber evidence="7">1.3.98.3</ecNumber>
    </submittedName>
</protein>
<dbReference type="PROSITE" id="PS51918">
    <property type="entry name" value="RADICAL_SAM"/>
    <property type="match status" value="1"/>
</dbReference>
<evidence type="ECO:0000313" key="7">
    <source>
        <dbReference type="EMBL" id="MBB5016847.1"/>
    </source>
</evidence>
<dbReference type="CDD" id="cd01335">
    <property type="entry name" value="Radical_SAM"/>
    <property type="match status" value="1"/>
</dbReference>
<dbReference type="GO" id="GO:0051539">
    <property type="term" value="F:4 iron, 4 sulfur cluster binding"/>
    <property type="evidence" value="ECO:0007669"/>
    <property type="project" value="TreeGrafter"/>
</dbReference>
<dbReference type="InterPro" id="IPR010723">
    <property type="entry name" value="HemN_C"/>
</dbReference>
<evidence type="ECO:0000256" key="5">
    <source>
        <dbReference type="ARBA" id="ARBA00023014"/>
    </source>
</evidence>
<evidence type="ECO:0000256" key="1">
    <source>
        <dbReference type="ARBA" id="ARBA00001966"/>
    </source>
</evidence>
<dbReference type="Gene3D" id="3.20.20.70">
    <property type="entry name" value="Aldolase class I"/>
    <property type="match status" value="1"/>
</dbReference>
<dbReference type="PANTHER" id="PTHR13932">
    <property type="entry name" value="COPROPORPHYRINIGEN III OXIDASE"/>
    <property type="match status" value="1"/>
</dbReference>
<dbReference type="GO" id="GO:0005737">
    <property type="term" value="C:cytoplasm"/>
    <property type="evidence" value="ECO:0007669"/>
    <property type="project" value="TreeGrafter"/>
</dbReference>
<keyword evidence="5" id="KW-0411">Iron-sulfur</keyword>
<keyword evidence="8" id="KW-1185">Reference proteome</keyword>
<dbReference type="GO" id="GO:0046872">
    <property type="term" value="F:metal ion binding"/>
    <property type="evidence" value="ECO:0007669"/>
    <property type="project" value="UniProtKB-KW"/>
</dbReference>
<organism evidence="7 8">
    <name type="scientific">Chitinivorax tropicus</name>
    <dbReference type="NCBI Taxonomy" id="714531"/>
    <lineage>
        <taxon>Bacteria</taxon>
        <taxon>Pseudomonadati</taxon>
        <taxon>Pseudomonadota</taxon>
        <taxon>Betaproteobacteria</taxon>
        <taxon>Chitinivorax</taxon>
    </lineage>
</organism>
<comment type="caution">
    <text evidence="7">The sequence shown here is derived from an EMBL/GenBank/DDBJ whole genome shotgun (WGS) entry which is preliminary data.</text>
</comment>
<dbReference type="Pfam" id="PF06969">
    <property type="entry name" value="HemN_C"/>
    <property type="match status" value="1"/>
</dbReference>
<dbReference type="SUPFAM" id="SSF102114">
    <property type="entry name" value="Radical SAM enzymes"/>
    <property type="match status" value="1"/>
</dbReference>
<dbReference type="Proteomes" id="UP000575898">
    <property type="component" value="Unassembled WGS sequence"/>
</dbReference>
<dbReference type="EMBL" id="JACHHY010000001">
    <property type="protein sequence ID" value="MBB5016847.1"/>
    <property type="molecule type" value="Genomic_DNA"/>
</dbReference>
<sequence>MNDITMPWLATPYQAYSYSYPHKTAYRPFSTPLPLAPLWAEEKRDALFLYLHIPFCEMRCGFCNLFTLAKPNASLPMRYVDAMQRQMRQVAAALGPHRIARFAIGGGTPTYLSAQQLAQLLESAQRHFQLDMATTPASVEVSPETLTDEKLSLLAQAGVDRVSIGIQSFLRTETDALIRPQLNTVVSQALDAIRQAGIATLNLDLIYGIPNQTAASFAASIRQALRWMPEEIYLYPLYVRDLTGLGVIQQRHAGRYPQFVIQQGQADNRAELYRAGQAVLLAAGYQQCSMRMFKLPHAPGKPAPIYCCQADGMVGLGSGARSYTRQLHYSTEYAVGRQSTRDIIEHYCDRQEEWFTQAHYGIELDATERKRRFVIQSLLIRPGLSLSDYAARFDGADAWADIPLLDQLREHQLLSQQGDWLSLTEAGLALSDSIGPALISDAVRARMQQYELA</sequence>
<dbReference type="GO" id="GO:0051989">
    <property type="term" value="F:coproporphyrinogen dehydrogenase activity"/>
    <property type="evidence" value="ECO:0007669"/>
    <property type="project" value="UniProtKB-EC"/>
</dbReference>
<proteinExistence type="predicted"/>
<feature type="domain" description="Radical SAM core" evidence="6">
    <location>
        <begin position="41"/>
        <end position="286"/>
    </location>
</feature>
<keyword evidence="7" id="KW-0560">Oxidoreductase</keyword>
<accession>A0A840MJ78</accession>
<dbReference type="NCBIfam" id="NF006067">
    <property type="entry name" value="PRK08208.1"/>
    <property type="match status" value="1"/>
</dbReference>
<dbReference type="PANTHER" id="PTHR13932:SF5">
    <property type="entry name" value="RADICAL S-ADENOSYL METHIONINE DOMAIN-CONTAINING PROTEIN 1, MITOCHONDRIAL"/>
    <property type="match status" value="1"/>
</dbReference>
<dbReference type="SMART" id="SM00729">
    <property type="entry name" value="Elp3"/>
    <property type="match status" value="1"/>
</dbReference>
<name>A0A840MJ78_9PROT</name>
<dbReference type="SFLD" id="SFLDG01065">
    <property type="entry name" value="anaerobic_coproporphyrinogen-I"/>
    <property type="match status" value="1"/>
</dbReference>
<dbReference type="AlphaFoldDB" id="A0A840MJ78"/>
<evidence type="ECO:0000313" key="8">
    <source>
        <dbReference type="Proteomes" id="UP000575898"/>
    </source>
</evidence>
<keyword evidence="3" id="KW-0479">Metal-binding</keyword>